<sequence length="228" mass="25642">MGCSAAASAGRATGREGYECTSVHHHQYKELVWACRSVLVSSSLGRAKRGSPSVHSARAHTPFVCSSPRTMRCCVLRMEVQFRCRHSHRHEFEKGKEKGKKKRLPCYAWIVQTYIQASKYTRSWQWLCRLSTDIILRGGLAVKCPRWNELMGEQQPSIGQMLGNLEDGDFGPPHQRRPPATCSNISPIHGKKGKRTDRWMEVGRKPGSEVMSLPESGASKHRPTERSG</sequence>
<name>A0AAN6WWZ0_9PEZI</name>
<dbReference type="EMBL" id="MU864383">
    <property type="protein sequence ID" value="KAK4188840.1"/>
    <property type="molecule type" value="Genomic_DNA"/>
</dbReference>
<evidence type="ECO:0000256" key="1">
    <source>
        <dbReference type="SAM" id="MobiDB-lite"/>
    </source>
</evidence>
<organism evidence="2 3">
    <name type="scientific">Podospora australis</name>
    <dbReference type="NCBI Taxonomy" id="1536484"/>
    <lineage>
        <taxon>Eukaryota</taxon>
        <taxon>Fungi</taxon>
        <taxon>Dikarya</taxon>
        <taxon>Ascomycota</taxon>
        <taxon>Pezizomycotina</taxon>
        <taxon>Sordariomycetes</taxon>
        <taxon>Sordariomycetidae</taxon>
        <taxon>Sordariales</taxon>
        <taxon>Podosporaceae</taxon>
        <taxon>Podospora</taxon>
    </lineage>
</organism>
<evidence type="ECO:0000313" key="3">
    <source>
        <dbReference type="Proteomes" id="UP001302126"/>
    </source>
</evidence>
<proteinExistence type="predicted"/>
<accession>A0AAN6WWZ0</accession>
<feature type="compositionally biased region" description="Basic and acidic residues" evidence="1">
    <location>
        <begin position="196"/>
        <end position="207"/>
    </location>
</feature>
<protein>
    <submittedName>
        <fullName evidence="2">Uncharacterized protein</fullName>
    </submittedName>
</protein>
<dbReference type="AlphaFoldDB" id="A0AAN6WWZ0"/>
<evidence type="ECO:0000313" key="2">
    <source>
        <dbReference type="EMBL" id="KAK4188840.1"/>
    </source>
</evidence>
<feature type="region of interest" description="Disordered" evidence="1">
    <location>
        <begin position="168"/>
        <end position="228"/>
    </location>
</feature>
<reference evidence="2" key="2">
    <citation type="submission" date="2023-05" db="EMBL/GenBank/DDBJ databases">
        <authorList>
            <consortium name="Lawrence Berkeley National Laboratory"/>
            <person name="Steindorff A."/>
            <person name="Hensen N."/>
            <person name="Bonometti L."/>
            <person name="Westerberg I."/>
            <person name="Brannstrom I.O."/>
            <person name="Guillou S."/>
            <person name="Cros-Aarteil S."/>
            <person name="Calhoun S."/>
            <person name="Haridas S."/>
            <person name="Kuo A."/>
            <person name="Mondo S."/>
            <person name="Pangilinan J."/>
            <person name="Riley R."/>
            <person name="Labutti K."/>
            <person name="Andreopoulos B."/>
            <person name="Lipzen A."/>
            <person name="Chen C."/>
            <person name="Yanf M."/>
            <person name="Daum C."/>
            <person name="Ng V."/>
            <person name="Clum A."/>
            <person name="Ohm R."/>
            <person name="Martin F."/>
            <person name="Silar P."/>
            <person name="Natvig D."/>
            <person name="Lalanne C."/>
            <person name="Gautier V."/>
            <person name="Ament-Velasquez S.L."/>
            <person name="Kruys A."/>
            <person name="Hutchinson M.I."/>
            <person name="Powell A.J."/>
            <person name="Barry K."/>
            <person name="Miller A.N."/>
            <person name="Grigoriev I.V."/>
            <person name="Debuchy R."/>
            <person name="Gladieux P."/>
            <person name="Thoren M.H."/>
            <person name="Johannesson H."/>
        </authorList>
    </citation>
    <scope>NUCLEOTIDE SEQUENCE</scope>
    <source>
        <strain evidence="2">PSN309</strain>
    </source>
</reference>
<comment type="caution">
    <text evidence="2">The sequence shown here is derived from an EMBL/GenBank/DDBJ whole genome shotgun (WGS) entry which is preliminary data.</text>
</comment>
<reference evidence="2" key="1">
    <citation type="journal article" date="2023" name="Mol. Phylogenet. Evol.">
        <title>Genome-scale phylogeny and comparative genomics of the fungal order Sordariales.</title>
        <authorList>
            <person name="Hensen N."/>
            <person name="Bonometti L."/>
            <person name="Westerberg I."/>
            <person name="Brannstrom I.O."/>
            <person name="Guillou S."/>
            <person name="Cros-Aarteil S."/>
            <person name="Calhoun S."/>
            <person name="Haridas S."/>
            <person name="Kuo A."/>
            <person name="Mondo S."/>
            <person name="Pangilinan J."/>
            <person name="Riley R."/>
            <person name="LaButti K."/>
            <person name="Andreopoulos B."/>
            <person name="Lipzen A."/>
            <person name="Chen C."/>
            <person name="Yan M."/>
            <person name="Daum C."/>
            <person name="Ng V."/>
            <person name="Clum A."/>
            <person name="Steindorff A."/>
            <person name="Ohm R.A."/>
            <person name="Martin F."/>
            <person name="Silar P."/>
            <person name="Natvig D.O."/>
            <person name="Lalanne C."/>
            <person name="Gautier V."/>
            <person name="Ament-Velasquez S.L."/>
            <person name="Kruys A."/>
            <person name="Hutchinson M.I."/>
            <person name="Powell A.J."/>
            <person name="Barry K."/>
            <person name="Miller A.N."/>
            <person name="Grigoriev I.V."/>
            <person name="Debuchy R."/>
            <person name="Gladieux P."/>
            <person name="Hiltunen Thoren M."/>
            <person name="Johannesson H."/>
        </authorList>
    </citation>
    <scope>NUCLEOTIDE SEQUENCE</scope>
    <source>
        <strain evidence="2">PSN309</strain>
    </source>
</reference>
<dbReference type="Proteomes" id="UP001302126">
    <property type="component" value="Unassembled WGS sequence"/>
</dbReference>
<gene>
    <name evidence="2" type="ORF">QBC35DRAFT_183759</name>
</gene>
<keyword evidence="3" id="KW-1185">Reference proteome</keyword>